<evidence type="ECO:0000259" key="2">
    <source>
        <dbReference type="Pfam" id="PF00675"/>
    </source>
</evidence>
<dbReference type="OrthoDB" id="952271at2759"/>
<name>A0A061D1N7_BABBI</name>
<dbReference type="FunFam" id="3.30.830.10:FF:000031">
    <property type="entry name" value="Putative zinc metalloprotease"/>
    <property type="match status" value="1"/>
</dbReference>
<dbReference type="SUPFAM" id="SSF63411">
    <property type="entry name" value="LuxS/MPP-like metallohydrolase"/>
    <property type="match status" value="4"/>
</dbReference>
<feature type="domain" description="Peptidase M16 C-terminal" evidence="3">
    <location>
        <begin position="211"/>
        <end position="405"/>
    </location>
</feature>
<dbReference type="InterPro" id="IPR011249">
    <property type="entry name" value="Metalloenz_LuxS/M16"/>
</dbReference>
<feature type="compositionally biased region" description="Acidic residues" evidence="1">
    <location>
        <begin position="1097"/>
        <end position="1149"/>
    </location>
</feature>
<dbReference type="Proteomes" id="UP000033188">
    <property type="component" value="Chromosome 1"/>
</dbReference>
<feature type="compositionally biased region" description="Acidic residues" evidence="1">
    <location>
        <begin position="1066"/>
        <end position="1084"/>
    </location>
</feature>
<keyword evidence="4" id="KW-0645">Protease</keyword>
<dbReference type="GO" id="GO:0046872">
    <property type="term" value="F:metal ion binding"/>
    <property type="evidence" value="ECO:0007669"/>
    <property type="project" value="InterPro"/>
</dbReference>
<feature type="compositionally biased region" description="Basic and acidic residues" evidence="1">
    <location>
        <begin position="1085"/>
        <end position="1096"/>
    </location>
</feature>
<dbReference type="Pfam" id="PF05193">
    <property type="entry name" value="Peptidase_M16_C"/>
    <property type="match status" value="1"/>
</dbReference>
<proteinExistence type="predicted"/>
<sequence length="1161" mass="130121">MTKFNLEGSDHASRVKNVIIQGFALVNLITVKHVEVSEYVSERTGLRVFFMHYESPIVNSYFIVPTRAESHEGLPHTLEHLIFLGSASYPERGTLDLLASRALAAGTNAWTDVDHTVYTISTAGVDGTLMMLPVYLDHLLRPTLTQEAFMTDVHRITPDGSNSGTVYSEMKDNEHDADSVTEFELNQLLYPGGSGYSMSFGGRLESLRSTNVERVREYHKRYYRLDNMSIAIGGSLNDGERILQAVSKAEEALLAAGVEANAVKSAYYFGIKQWDDPVHCQPLKETVEKTVYFPSDDEELGQFTMAWRGPAWSDFQEIRALSIMGLYLTQTPISPMEKELVYTRDPFGSGVGFAMDEYKETRLNITVLDVPCGEKMEQIAQKMRDIITSVWESPLDMERLQAIIRRERLSYFRSLETQASNIMIEGIVSYVVYGEKRKDLDEQLEGDDQMGRLLLEDEPFWKGILEKYLIHAPWVGIRTVPSIKESKRIEREERQLVREQLKKSDMKLLEAQEALVNSIVSNKGGGVPKHVLDAFGVAAVENVALPQWPYMRNFNSVGPDADGGRAMTGRVQLFNVHGHRTVEHIWSDLTRQLDEVKISMQVNHVTSDFVRFTVLIPTMDLGLTHLEKQCLTLLTNLLFQSHLREGRGPPMSSDAFIMELQETTSSYSASLGLASSFGSADAYSEMVRISLTCHIGLYERVFGILQRVLQDVQFTDDIVDAKVKSLLKSFHEKSRSAKANMRQAVQAMRMKRDSVRMSNGIAQQLALLRDAEEGETAALLQSLYDKVFAQRNIVAHVTCDVRFMPKSWLGLWAQLPASGATGDNLRDMIGFKFATDVELSDQRTMYMSMASTDVSFFNHAIRAPIGFGHSEYAPLSMLCEYLCMLESPLFRAIRGGGYAYDYAVSYLPSVGEMHLSLLQAVDVVGALRATRDVFGLIRRGNLPTEDDVISARCSLVFNIVQSEESLSAYSCQTFQDAFRGVDSKFTVTLLNSIRDVTPADFRRLAETYLSHFLHFDDPWSTAAVVTNKSQADDIYHGLVDLGYDRLRRVSTKAMMNFATTGSLESADADSDDEMGNDIDNDGDDEMPHPSASRESDGSDDYSELEYDGEIYDSRDDEDDDDGDDDDEEEDESLSGDEGDDAGEADEGGDEGNMGNYNYFKP</sequence>
<dbReference type="OMA" id="WEGFARI"/>
<feature type="domain" description="Peptidase M16 N-terminal" evidence="2">
    <location>
        <begin position="70"/>
        <end position="151"/>
    </location>
</feature>
<keyword evidence="5" id="KW-1185">Reference proteome</keyword>
<dbReference type="InterPro" id="IPR007863">
    <property type="entry name" value="Peptidase_M16_C"/>
</dbReference>
<dbReference type="GO" id="GO:0008237">
    <property type="term" value="F:metallopeptidase activity"/>
    <property type="evidence" value="ECO:0007669"/>
    <property type="project" value="UniProtKB-KW"/>
</dbReference>
<dbReference type="KEGG" id="bbig:BBBOND_0108610"/>
<organism evidence="4 5">
    <name type="scientific">Babesia bigemina</name>
    <dbReference type="NCBI Taxonomy" id="5866"/>
    <lineage>
        <taxon>Eukaryota</taxon>
        <taxon>Sar</taxon>
        <taxon>Alveolata</taxon>
        <taxon>Apicomplexa</taxon>
        <taxon>Aconoidasida</taxon>
        <taxon>Piroplasmida</taxon>
        <taxon>Babesiidae</taxon>
        <taxon>Babesia</taxon>
    </lineage>
</organism>
<keyword evidence="4" id="KW-0482">Metalloprotease</keyword>
<dbReference type="PANTHER" id="PTHR43016">
    <property type="entry name" value="PRESEQUENCE PROTEASE"/>
    <property type="match status" value="1"/>
</dbReference>
<protein>
    <submittedName>
        <fullName evidence="4">METALLOPROTEASE 1-RELATED protein, putative</fullName>
    </submittedName>
</protein>
<dbReference type="STRING" id="5866.A0A061D1N7"/>
<dbReference type="PANTHER" id="PTHR43016:SF16">
    <property type="entry name" value="METALLOPROTEASE, PUTATIVE (AFU_ORTHOLOGUE AFUA_4G07610)-RELATED"/>
    <property type="match status" value="1"/>
</dbReference>
<accession>A0A061D1N7</accession>
<dbReference type="GeneID" id="24563104"/>
<dbReference type="Gene3D" id="3.30.830.10">
    <property type="entry name" value="Metalloenzyme, LuxS/M16 peptidase-like"/>
    <property type="match status" value="4"/>
</dbReference>
<reference evidence="5" key="1">
    <citation type="journal article" date="2014" name="Nucleic Acids Res.">
        <title>The evolutionary dynamics of variant antigen genes in Babesia reveal a history of genomic innovation underlying host-parasite interaction.</title>
        <authorList>
            <person name="Jackson A.P."/>
            <person name="Otto T.D."/>
            <person name="Darby A."/>
            <person name="Ramaprasad A."/>
            <person name="Xia D."/>
            <person name="Echaide I.E."/>
            <person name="Farber M."/>
            <person name="Gahlot S."/>
            <person name="Gamble J."/>
            <person name="Gupta D."/>
            <person name="Gupta Y."/>
            <person name="Jackson L."/>
            <person name="Malandrin L."/>
            <person name="Malas T.B."/>
            <person name="Moussa E."/>
            <person name="Nair M."/>
            <person name="Reid A.J."/>
            <person name="Sanders M."/>
            <person name="Sharma J."/>
            <person name="Tracey A."/>
            <person name="Quail M.A."/>
            <person name="Weir W."/>
            <person name="Wastling J.M."/>
            <person name="Hall N."/>
            <person name="Willadsen P."/>
            <person name="Lingelbach K."/>
            <person name="Shiels B."/>
            <person name="Tait A."/>
            <person name="Berriman M."/>
            <person name="Allred D.R."/>
            <person name="Pain A."/>
        </authorList>
    </citation>
    <scope>NUCLEOTIDE SEQUENCE [LARGE SCALE GENOMIC DNA]</scope>
    <source>
        <strain evidence="5">Bond</strain>
    </source>
</reference>
<dbReference type="MEROPS" id="M16.A12"/>
<dbReference type="RefSeq" id="XP_012766749.1">
    <property type="nucleotide sequence ID" value="XM_012911295.1"/>
</dbReference>
<dbReference type="InterPro" id="IPR011765">
    <property type="entry name" value="Pept_M16_N"/>
</dbReference>
<feature type="region of interest" description="Disordered" evidence="1">
    <location>
        <begin position="1064"/>
        <end position="1161"/>
    </location>
</feature>
<dbReference type="VEuPathDB" id="PiroplasmaDB:BBBOND_0108610"/>
<dbReference type="AlphaFoldDB" id="A0A061D1N7"/>
<evidence type="ECO:0000313" key="5">
    <source>
        <dbReference type="Proteomes" id="UP000033188"/>
    </source>
</evidence>
<dbReference type="GO" id="GO:0006508">
    <property type="term" value="P:proteolysis"/>
    <property type="evidence" value="ECO:0007669"/>
    <property type="project" value="UniProtKB-KW"/>
</dbReference>
<dbReference type="Pfam" id="PF00675">
    <property type="entry name" value="Peptidase_M16"/>
    <property type="match status" value="1"/>
</dbReference>
<dbReference type="EMBL" id="LK391707">
    <property type="protein sequence ID" value="CDR94563.1"/>
    <property type="molecule type" value="Genomic_DNA"/>
</dbReference>
<gene>
    <name evidence="4" type="ORF">BBBOND_0108610</name>
</gene>
<evidence type="ECO:0000256" key="1">
    <source>
        <dbReference type="SAM" id="MobiDB-lite"/>
    </source>
</evidence>
<evidence type="ECO:0000259" key="3">
    <source>
        <dbReference type="Pfam" id="PF05193"/>
    </source>
</evidence>
<evidence type="ECO:0000313" key="4">
    <source>
        <dbReference type="EMBL" id="CDR94563.1"/>
    </source>
</evidence>
<keyword evidence="4" id="KW-0378">Hydrolase</keyword>
<dbReference type="FunFam" id="3.30.830.10:FF:000015">
    <property type="entry name" value="Putative zinc metalloprotease"/>
    <property type="match status" value="1"/>
</dbReference>